<evidence type="ECO:0000313" key="2">
    <source>
        <dbReference type="EMBL" id="GBN66037.1"/>
    </source>
</evidence>
<proteinExistence type="predicted"/>
<gene>
    <name evidence="2" type="ORF">AVEN_269320_1</name>
</gene>
<dbReference type="PANTHER" id="PTHR10174:SF208">
    <property type="entry name" value="CRAL-TRIO DOMAIN-CONTAINING PROTEIN DDB_G0278031"/>
    <property type="match status" value="1"/>
</dbReference>
<evidence type="ECO:0000259" key="1">
    <source>
        <dbReference type="SMART" id="SM01100"/>
    </source>
</evidence>
<protein>
    <recommendedName>
        <fullName evidence="1">CRAL/TRIO N-terminal domain-containing protein</fullName>
    </recommendedName>
</protein>
<dbReference type="Gene3D" id="3.40.525.10">
    <property type="entry name" value="CRAL-TRIO lipid binding domain"/>
    <property type="match status" value="1"/>
</dbReference>
<feature type="domain" description="CRAL/TRIO N-terminal" evidence="1">
    <location>
        <begin position="2"/>
        <end position="27"/>
    </location>
</feature>
<accession>A0A4Y2QRP8</accession>
<dbReference type="OrthoDB" id="6415810at2759"/>
<dbReference type="AlphaFoldDB" id="A0A4Y2QRP8"/>
<sequence>MDEDFLMAFLRARKFNVKKAFKLLQNYWQFRKDYRYIYDSSDADSVTAVILKPVMGFLMHRDRNGCVVLLFKVGELLFECIYFVVLERLLGCHTFCKWGTSAFFKNT</sequence>
<dbReference type="PRINTS" id="PR00180">
    <property type="entry name" value="CRETINALDHBP"/>
</dbReference>
<evidence type="ECO:0000313" key="3">
    <source>
        <dbReference type="Proteomes" id="UP000499080"/>
    </source>
</evidence>
<dbReference type="PANTHER" id="PTHR10174">
    <property type="entry name" value="ALPHA-TOCOPHEROL TRANSFER PROTEIN-RELATED"/>
    <property type="match status" value="1"/>
</dbReference>
<dbReference type="InterPro" id="IPR011074">
    <property type="entry name" value="CRAL/TRIO_N_dom"/>
</dbReference>
<organism evidence="2 3">
    <name type="scientific">Araneus ventricosus</name>
    <name type="common">Orbweaver spider</name>
    <name type="synonym">Epeira ventricosa</name>
    <dbReference type="NCBI Taxonomy" id="182803"/>
    <lineage>
        <taxon>Eukaryota</taxon>
        <taxon>Metazoa</taxon>
        <taxon>Ecdysozoa</taxon>
        <taxon>Arthropoda</taxon>
        <taxon>Chelicerata</taxon>
        <taxon>Arachnida</taxon>
        <taxon>Araneae</taxon>
        <taxon>Araneomorphae</taxon>
        <taxon>Entelegynae</taxon>
        <taxon>Araneoidea</taxon>
        <taxon>Araneidae</taxon>
        <taxon>Araneus</taxon>
    </lineage>
</organism>
<dbReference type="InterPro" id="IPR036865">
    <property type="entry name" value="CRAL-TRIO_dom_sf"/>
</dbReference>
<reference evidence="2 3" key="1">
    <citation type="journal article" date="2019" name="Sci. Rep.">
        <title>Orb-weaving spider Araneus ventricosus genome elucidates the spidroin gene catalogue.</title>
        <authorList>
            <person name="Kono N."/>
            <person name="Nakamura H."/>
            <person name="Ohtoshi R."/>
            <person name="Moran D.A.P."/>
            <person name="Shinohara A."/>
            <person name="Yoshida Y."/>
            <person name="Fujiwara M."/>
            <person name="Mori M."/>
            <person name="Tomita M."/>
            <person name="Arakawa K."/>
        </authorList>
    </citation>
    <scope>NUCLEOTIDE SEQUENCE [LARGE SCALE GENOMIC DNA]</scope>
</reference>
<dbReference type="InterPro" id="IPR036273">
    <property type="entry name" value="CRAL/TRIO_N_dom_sf"/>
</dbReference>
<comment type="caution">
    <text evidence="2">The sequence shown here is derived from an EMBL/GenBank/DDBJ whole genome shotgun (WGS) entry which is preliminary data.</text>
</comment>
<dbReference type="Pfam" id="PF03765">
    <property type="entry name" value="CRAL_TRIO_N"/>
    <property type="match status" value="1"/>
</dbReference>
<dbReference type="Proteomes" id="UP000499080">
    <property type="component" value="Unassembled WGS sequence"/>
</dbReference>
<keyword evidence="3" id="KW-1185">Reference proteome</keyword>
<name>A0A4Y2QRP8_ARAVE</name>
<dbReference type="GO" id="GO:1902936">
    <property type="term" value="F:phosphatidylinositol bisphosphate binding"/>
    <property type="evidence" value="ECO:0007669"/>
    <property type="project" value="TreeGrafter"/>
</dbReference>
<dbReference type="SUPFAM" id="SSF46938">
    <property type="entry name" value="CRAL/TRIO N-terminal domain"/>
    <property type="match status" value="1"/>
</dbReference>
<dbReference type="SMART" id="SM01100">
    <property type="entry name" value="CRAL_TRIO_N"/>
    <property type="match status" value="1"/>
</dbReference>
<dbReference type="EMBL" id="BGPR01222788">
    <property type="protein sequence ID" value="GBN66037.1"/>
    <property type="molecule type" value="Genomic_DNA"/>
</dbReference>
<dbReference type="GO" id="GO:0016020">
    <property type="term" value="C:membrane"/>
    <property type="evidence" value="ECO:0007669"/>
    <property type="project" value="TreeGrafter"/>
</dbReference>